<dbReference type="Pfam" id="PF00561">
    <property type="entry name" value="Abhydrolase_1"/>
    <property type="match status" value="1"/>
</dbReference>
<organism evidence="3 4">
    <name type="scientific">Conexibacter stalactiti</name>
    <dbReference type="NCBI Taxonomy" id="1940611"/>
    <lineage>
        <taxon>Bacteria</taxon>
        <taxon>Bacillati</taxon>
        <taxon>Actinomycetota</taxon>
        <taxon>Thermoleophilia</taxon>
        <taxon>Solirubrobacterales</taxon>
        <taxon>Conexibacteraceae</taxon>
        <taxon>Conexibacter</taxon>
    </lineage>
</organism>
<dbReference type="PANTHER" id="PTHR43798:SF31">
    <property type="entry name" value="AB HYDROLASE SUPERFAMILY PROTEIN YCLE"/>
    <property type="match status" value="1"/>
</dbReference>
<dbReference type="Proteomes" id="UP001284601">
    <property type="component" value="Unassembled WGS sequence"/>
</dbReference>
<comment type="caution">
    <text evidence="3">The sequence shown here is derived from an EMBL/GenBank/DDBJ whole genome shotgun (WGS) entry which is preliminary data.</text>
</comment>
<evidence type="ECO:0000256" key="1">
    <source>
        <dbReference type="ARBA" id="ARBA00022801"/>
    </source>
</evidence>
<dbReference type="RefSeq" id="WP_318598711.1">
    <property type="nucleotide sequence ID" value="NZ_JAWSTH010000052.1"/>
</dbReference>
<feature type="domain" description="AB hydrolase-1" evidence="2">
    <location>
        <begin position="36"/>
        <end position="266"/>
    </location>
</feature>
<reference evidence="4" key="1">
    <citation type="submission" date="2023-07" db="EMBL/GenBank/DDBJ databases">
        <title>Conexibacter stalactiti sp. nov., isolated from stalactites in a lava cave and emended description of the genus Conexibacter.</title>
        <authorList>
            <person name="Lee S.D."/>
        </authorList>
    </citation>
    <scope>NUCLEOTIDE SEQUENCE [LARGE SCALE GENOMIC DNA]</scope>
    <source>
        <strain evidence="4">KCTC 39840</strain>
    </source>
</reference>
<evidence type="ECO:0000313" key="3">
    <source>
        <dbReference type="EMBL" id="MDW5596329.1"/>
    </source>
</evidence>
<proteinExistence type="predicted"/>
<gene>
    <name evidence="3" type="ORF">R7226_18420</name>
</gene>
<name>A0ABU4HW87_9ACTN</name>
<sequence>MSAPDPIAPAPVGSQRMRDGVRLRVSERGGDAAGGPPVVLVHGWKGSHRLWDRTVVELEARGVRTVAFDLRGMGESDKPDGVYDFDTFADDLGELLATRDLDGATVVGWSMGCTVVLRHMQRDGSRVGRVVLLNGPLRLTRAPDFPHAMSDEQLDGYLAEMTAGWPASERAFQAESVLPGSDPAVVDWLYGIALQTPLPVALSAVREQAKLDMREAVRGLRVPVLAAYATGDPYYPTSLGDWIAEAAPRGRAVVFEHSAHGTPFEEAPAFADALAAFGAE</sequence>
<dbReference type="PANTHER" id="PTHR43798">
    <property type="entry name" value="MONOACYLGLYCEROL LIPASE"/>
    <property type="match status" value="1"/>
</dbReference>
<dbReference type="SUPFAM" id="SSF53474">
    <property type="entry name" value="alpha/beta-Hydrolases"/>
    <property type="match status" value="1"/>
</dbReference>
<dbReference type="InterPro" id="IPR029058">
    <property type="entry name" value="AB_hydrolase_fold"/>
</dbReference>
<reference evidence="3 4" key="2">
    <citation type="submission" date="2023-10" db="EMBL/GenBank/DDBJ databases">
        <authorList>
            <person name="Han X.F."/>
        </authorList>
    </citation>
    <scope>NUCLEOTIDE SEQUENCE [LARGE SCALE GENOMIC DNA]</scope>
    <source>
        <strain evidence="3 4">KCTC 39840</strain>
    </source>
</reference>
<accession>A0ABU4HW87</accession>
<dbReference type="EMBL" id="JAWSTH010000052">
    <property type="protein sequence ID" value="MDW5596329.1"/>
    <property type="molecule type" value="Genomic_DNA"/>
</dbReference>
<keyword evidence="1 3" id="KW-0378">Hydrolase</keyword>
<evidence type="ECO:0000259" key="2">
    <source>
        <dbReference type="Pfam" id="PF00561"/>
    </source>
</evidence>
<dbReference type="Gene3D" id="3.40.50.1820">
    <property type="entry name" value="alpha/beta hydrolase"/>
    <property type="match status" value="1"/>
</dbReference>
<evidence type="ECO:0000313" key="4">
    <source>
        <dbReference type="Proteomes" id="UP001284601"/>
    </source>
</evidence>
<dbReference type="GO" id="GO:0016787">
    <property type="term" value="F:hydrolase activity"/>
    <property type="evidence" value="ECO:0007669"/>
    <property type="project" value="UniProtKB-KW"/>
</dbReference>
<dbReference type="InterPro" id="IPR050266">
    <property type="entry name" value="AB_hydrolase_sf"/>
</dbReference>
<protein>
    <submittedName>
        <fullName evidence="3">Alpha/beta hydrolase</fullName>
    </submittedName>
</protein>
<dbReference type="InterPro" id="IPR000073">
    <property type="entry name" value="AB_hydrolase_1"/>
</dbReference>
<keyword evidence="4" id="KW-1185">Reference proteome</keyword>